<evidence type="ECO:0000256" key="1">
    <source>
        <dbReference type="ARBA" id="ARBA00008416"/>
    </source>
</evidence>
<dbReference type="InterPro" id="IPR018527">
    <property type="entry name" value="Rubredoxin_Fe_BS"/>
</dbReference>
<evidence type="ECO:0000259" key="7">
    <source>
        <dbReference type="PROSITE" id="PS50903"/>
    </source>
</evidence>
<dbReference type="InterPro" id="IPR011051">
    <property type="entry name" value="RmlC_Cupin_sf"/>
</dbReference>
<dbReference type="PROSITE" id="PS00202">
    <property type="entry name" value="RUBREDOXIN"/>
    <property type="match status" value="1"/>
</dbReference>
<name>A0ABM8WHX2_9BURK</name>
<comment type="caution">
    <text evidence="8">The sequence shown here is derived from an EMBL/GenBank/DDBJ whole genome shotgun (WGS) entry which is preliminary data.</text>
</comment>
<keyword evidence="3" id="KW-0479">Metal-binding</keyword>
<dbReference type="PRINTS" id="PR00163">
    <property type="entry name" value="RUBREDOXIN"/>
</dbReference>
<proteinExistence type="inferred from homology"/>
<dbReference type="PANTHER" id="PTHR43212">
    <property type="entry name" value="QUERCETIN 2,3-DIOXYGENASE"/>
    <property type="match status" value="1"/>
</dbReference>
<feature type="domain" description="Rubredoxin-like" evidence="7">
    <location>
        <begin position="6"/>
        <end position="57"/>
    </location>
</feature>
<dbReference type="PANTHER" id="PTHR43212:SF3">
    <property type="entry name" value="QUERCETIN 2,3-DIOXYGENASE"/>
    <property type="match status" value="1"/>
</dbReference>
<dbReference type="SUPFAM" id="SSF57802">
    <property type="entry name" value="Rubredoxin-like"/>
    <property type="match status" value="1"/>
</dbReference>
<keyword evidence="9" id="KW-1185">Reference proteome</keyword>
<organism evidence="8 9">
    <name type="scientific">Cupriavidus pampae</name>
    <dbReference type="NCBI Taxonomy" id="659251"/>
    <lineage>
        <taxon>Bacteria</taxon>
        <taxon>Pseudomonadati</taxon>
        <taxon>Pseudomonadota</taxon>
        <taxon>Betaproteobacteria</taxon>
        <taxon>Burkholderiales</taxon>
        <taxon>Burkholderiaceae</taxon>
        <taxon>Cupriavidus</taxon>
    </lineage>
</organism>
<dbReference type="InterPro" id="IPR012093">
    <property type="entry name" value="Pirin"/>
</dbReference>
<keyword evidence="4" id="KW-0249">Electron transport</keyword>
<accession>A0ABM8WHX2</accession>
<keyword evidence="2" id="KW-0813">Transport</keyword>
<dbReference type="PROSITE" id="PS50903">
    <property type="entry name" value="RUBREDOXIN_LIKE"/>
    <property type="match status" value="1"/>
</dbReference>
<dbReference type="Gene3D" id="2.60.120.10">
    <property type="entry name" value="Jelly Rolls"/>
    <property type="match status" value="2"/>
</dbReference>
<dbReference type="RefSeq" id="WP_290370866.1">
    <property type="nucleotide sequence ID" value="NZ_CAJZAG010000002.1"/>
</dbReference>
<evidence type="ECO:0000256" key="2">
    <source>
        <dbReference type="ARBA" id="ARBA00022448"/>
    </source>
</evidence>
<dbReference type="CDD" id="cd00730">
    <property type="entry name" value="rubredoxin"/>
    <property type="match status" value="1"/>
</dbReference>
<dbReference type="SUPFAM" id="SSF51182">
    <property type="entry name" value="RmlC-like cupins"/>
    <property type="match status" value="1"/>
</dbReference>
<dbReference type="Pfam" id="PF02678">
    <property type="entry name" value="Pirin"/>
    <property type="match status" value="1"/>
</dbReference>
<dbReference type="InterPro" id="IPR003829">
    <property type="entry name" value="Pirin_N_dom"/>
</dbReference>
<evidence type="ECO:0000313" key="9">
    <source>
        <dbReference type="Proteomes" id="UP000706525"/>
    </source>
</evidence>
<dbReference type="Gene3D" id="2.20.28.10">
    <property type="match status" value="1"/>
</dbReference>
<dbReference type="InterPro" id="IPR024935">
    <property type="entry name" value="Rubredoxin_dom"/>
</dbReference>
<sequence>MNNDRLKRLVCLGCGFAYDEAEGLPEHGLAAGTRWEDIPEDWVCPDCGTPKARFEMVELPYAHEPEPVAARKPLPARPPENFVLRDSERCFQQYLSTGETSSYVAGHPDAILSRHSSFNFADYQSGRTGFGPIRVFGEEVFSGAGCGYNMHPHHDFLICAFVLEGELTHVNTVGNVDQLHPGDYYVFSAGSGGKHAELNLKSEDMRVIYIWFLPNELLLPPTYHHARYVEETSRNRMVTLVGDAPGALPIPQDVRVSRLSTDGPMLQRYQPASPGHGVYLFVLEGSVECADVSLTRRDSMALFGGEAFAFRTGAGRSDILLVETTY</sequence>
<dbReference type="Pfam" id="PF00301">
    <property type="entry name" value="Rubredoxin"/>
    <property type="match status" value="1"/>
</dbReference>
<keyword evidence="5" id="KW-0408">Iron</keyword>
<protein>
    <recommendedName>
        <fullName evidence="7">Rubredoxin-like domain-containing protein</fullName>
    </recommendedName>
</protein>
<gene>
    <name evidence="8" type="ORF">LMG32289_01165</name>
</gene>
<evidence type="ECO:0000256" key="3">
    <source>
        <dbReference type="ARBA" id="ARBA00022723"/>
    </source>
</evidence>
<dbReference type="Proteomes" id="UP000706525">
    <property type="component" value="Unassembled WGS sequence"/>
</dbReference>
<dbReference type="EMBL" id="CAJZAG010000002">
    <property type="protein sequence ID" value="CAG9166751.1"/>
    <property type="molecule type" value="Genomic_DNA"/>
</dbReference>
<reference evidence="8 9" key="1">
    <citation type="submission" date="2021-08" db="EMBL/GenBank/DDBJ databases">
        <authorList>
            <person name="Peeters C."/>
        </authorList>
    </citation>
    <scope>NUCLEOTIDE SEQUENCE [LARGE SCALE GENOMIC DNA]</scope>
    <source>
        <strain evidence="8 9">LMG 32289</strain>
    </source>
</reference>
<dbReference type="Pfam" id="PF17954">
    <property type="entry name" value="Pirin_C_2"/>
    <property type="match status" value="1"/>
</dbReference>
<evidence type="ECO:0000256" key="4">
    <source>
        <dbReference type="ARBA" id="ARBA00022982"/>
    </source>
</evidence>
<evidence type="ECO:0000256" key="5">
    <source>
        <dbReference type="ARBA" id="ARBA00023004"/>
    </source>
</evidence>
<evidence type="ECO:0000313" key="8">
    <source>
        <dbReference type="EMBL" id="CAG9166751.1"/>
    </source>
</evidence>
<evidence type="ECO:0000256" key="6">
    <source>
        <dbReference type="RuleBase" id="RU003457"/>
    </source>
</evidence>
<dbReference type="InterPro" id="IPR041602">
    <property type="entry name" value="Quercetinase_C"/>
</dbReference>
<comment type="similarity">
    <text evidence="1 6">Belongs to the pirin family.</text>
</comment>
<dbReference type="InterPro" id="IPR014710">
    <property type="entry name" value="RmlC-like_jellyroll"/>
</dbReference>
<dbReference type="InterPro" id="IPR024934">
    <property type="entry name" value="Rubredoxin-like_dom"/>
</dbReference>